<comment type="caution">
    <text evidence="8">The sequence shown here is derived from an EMBL/GenBank/DDBJ whole genome shotgun (WGS) entry which is preliminary data.</text>
</comment>
<dbReference type="SUPFAM" id="SSF48179">
    <property type="entry name" value="6-phosphogluconate dehydrogenase C-terminal domain-like"/>
    <property type="match status" value="1"/>
</dbReference>
<evidence type="ECO:0000259" key="7">
    <source>
        <dbReference type="Pfam" id="PF02737"/>
    </source>
</evidence>
<dbReference type="Gene3D" id="1.10.1040.10">
    <property type="entry name" value="N-(1-d-carboxylethyl)-l-norvaline Dehydrogenase, domain 2"/>
    <property type="match status" value="1"/>
</dbReference>
<dbReference type="FunFam" id="3.40.50.720:FF:000009">
    <property type="entry name" value="Fatty oxidation complex, alpha subunit"/>
    <property type="match status" value="1"/>
</dbReference>
<dbReference type="Pfam" id="PF00725">
    <property type="entry name" value="3HCDH"/>
    <property type="match status" value="1"/>
</dbReference>
<evidence type="ECO:0000259" key="6">
    <source>
        <dbReference type="Pfam" id="PF00725"/>
    </source>
</evidence>
<dbReference type="Pfam" id="PF02737">
    <property type="entry name" value="3HCDH_N"/>
    <property type="match status" value="1"/>
</dbReference>
<dbReference type="GO" id="GO:0006635">
    <property type="term" value="P:fatty acid beta-oxidation"/>
    <property type="evidence" value="ECO:0007669"/>
    <property type="project" value="TreeGrafter"/>
</dbReference>
<dbReference type="SUPFAM" id="SSF51735">
    <property type="entry name" value="NAD(P)-binding Rossmann-fold domains"/>
    <property type="match status" value="1"/>
</dbReference>
<dbReference type="InterPro" id="IPR006108">
    <property type="entry name" value="3HC_DH_C"/>
</dbReference>
<feature type="binding site" evidence="4">
    <location>
        <begin position="9"/>
        <end position="14"/>
    </location>
    <ligand>
        <name>NAD(+)</name>
        <dbReference type="ChEBI" id="CHEBI:57540"/>
    </ligand>
</feature>
<feature type="domain" description="3-hydroxyacyl-CoA dehydrogenase C-terminal" evidence="6">
    <location>
        <begin position="185"/>
        <end position="281"/>
    </location>
</feature>
<name>A0A7V4E2G5_UNCW3</name>
<feature type="binding site" evidence="4">
    <location>
        <position position="91"/>
    </location>
    <ligand>
        <name>NAD(+)</name>
        <dbReference type="ChEBI" id="CHEBI:57540"/>
    </ligand>
</feature>
<dbReference type="InterPro" id="IPR006180">
    <property type="entry name" value="3-OHacyl-CoA_DH_CS"/>
</dbReference>
<evidence type="ECO:0000256" key="3">
    <source>
        <dbReference type="PIRSR" id="PIRSR000105-1"/>
    </source>
</evidence>
<dbReference type="InterPro" id="IPR013328">
    <property type="entry name" value="6PGD_dom2"/>
</dbReference>
<dbReference type="NCBIfam" id="NF004474">
    <property type="entry name" value="PRK05808.1"/>
    <property type="match status" value="1"/>
</dbReference>
<proteinExistence type="inferred from homology"/>
<feature type="binding site" evidence="5">
    <location>
        <position position="48"/>
    </location>
    <ligand>
        <name>CoA</name>
        <dbReference type="ChEBI" id="CHEBI:57287"/>
    </ligand>
</feature>
<dbReference type="InterPro" id="IPR022694">
    <property type="entry name" value="3-OHacyl-CoA_DH"/>
</dbReference>
<feature type="domain" description="3-hydroxyacyl-CoA dehydrogenase NAD binding" evidence="7">
    <location>
        <begin position="4"/>
        <end position="182"/>
    </location>
</feature>
<dbReference type="AlphaFoldDB" id="A0A7V4E2G5"/>
<feature type="binding site" evidence="4">
    <location>
        <position position="118"/>
    </location>
    <ligand>
        <name>NAD(+)</name>
        <dbReference type="ChEBI" id="CHEBI:57540"/>
    </ligand>
</feature>
<protein>
    <submittedName>
        <fullName evidence="8">3-hydroxybutyryl-CoA dehydrogenase</fullName>
        <ecNumber evidence="8">1.1.1.157</ecNumber>
    </submittedName>
</protein>
<feature type="binding site" evidence="5">
    <location>
        <position position="55"/>
    </location>
    <ligand>
        <name>CoA</name>
        <dbReference type="ChEBI" id="CHEBI:57287"/>
    </ligand>
</feature>
<feature type="site" description="Important for catalytic activity" evidence="3">
    <location>
        <position position="139"/>
    </location>
</feature>
<keyword evidence="4" id="KW-0520">NAD</keyword>
<feature type="binding site" evidence="4">
    <location>
        <position position="32"/>
    </location>
    <ligand>
        <name>NAD(+)</name>
        <dbReference type="ChEBI" id="CHEBI:57540"/>
    </ligand>
</feature>
<dbReference type="PIRSF" id="PIRSF000105">
    <property type="entry name" value="HCDH"/>
    <property type="match status" value="1"/>
</dbReference>
<dbReference type="GO" id="GO:0070403">
    <property type="term" value="F:NAD+ binding"/>
    <property type="evidence" value="ECO:0007669"/>
    <property type="project" value="InterPro"/>
</dbReference>
<keyword evidence="2 8" id="KW-0560">Oxidoreductase</keyword>
<evidence type="ECO:0000256" key="2">
    <source>
        <dbReference type="ARBA" id="ARBA00023002"/>
    </source>
</evidence>
<evidence type="ECO:0000256" key="4">
    <source>
        <dbReference type="PIRSR" id="PIRSR000105-2"/>
    </source>
</evidence>
<accession>A0A7V4E2G5</accession>
<feature type="binding site" evidence="5">
    <location>
        <position position="118"/>
    </location>
    <ligand>
        <name>CoA</name>
        <dbReference type="ChEBI" id="CHEBI:57287"/>
    </ligand>
</feature>
<dbReference type="PANTHER" id="PTHR48075:SF5">
    <property type="entry name" value="3-HYDROXYBUTYRYL-COA DEHYDROGENASE"/>
    <property type="match status" value="1"/>
</dbReference>
<dbReference type="Gene3D" id="3.40.50.720">
    <property type="entry name" value="NAD(P)-binding Rossmann-like Domain"/>
    <property type="match status" value="1"/>
</dbReference>
<evidence type="ECO:0000313" key="8">
    <source>
        <dbReference type="EMBL" id="HGK63316.1"/>
    </source>
</evidence>
<dbReference type="PROSITE" id="PS00067">
    <property type="entry name" value="3HCDH"/>
    <property type="match status" value="1"/>
</dbReference>
<evidence type="ECO:0000256" key="5">
    <source>
        <dbReference type="PIRSR" id="PIRSR000105-3"/>
    </source>
</evidence>
<dbReference type="EC" id="1.1.1.157" evidence="8"/>
<organism evidence="8">
    <name type="scientific">candidate division WOR-3 bacterium</name>
    <dbReference type="NCBI Taxonomy" id="2052148"/>
    <lineage>
        <taxon>Bacteria</taxon>
        <taxon>Bacteria division WOR-3</taxon>
    </lineage>
</organism>
<dbReference type="PANTHER" id="PTHR48075">
    <property type="entry name" value="3-HYDROXYACYL-COA DEHYDROGENASE FAMILY PROTEIN"/>
    <property type="match status" value="1"/>
</dbReference>
<dbReference type="InterPro" id="IPR036291">
    <property type="entry name" value="NAD(P)-bd_dom_sf"/>
</dbReference>
<reference evidence="8" key="1">
    <citation type="journal article" date="2020" name="mSystems">
        <title>Genome- and Community-Level Interaction Insights into Carbon Utilization and Element Cycling Functions of Hydrothermarchaeota in Hydrothermal Sediment.</title>
        <authorList>
            <person name="Zhou Z."/>
            <person name="Liu Y."/>
            <person name="Xu W."/>
            <person name="Pan J."/>
            <person name="Luo Z.H."/>
            <person name="Li M."/>
        </authorList>
    </citation>
    <scope>NUCLEOTIDE SEQUENCE [LARGE SCALE GENOMIC DNA]</scope>
    <source>
        <strain evidence="8">SpSt-697</strain>
    </source>
</reference>
<comment type="similarity">
    <text evidence="1">Belongs to the 3-hydroxyacyl-CoA dehydrogenase family.</text>
</comment>
<gene>
    <name evidence="8" type="ORF">ENU74_01770</name>
</gene>
<feature type="binding site" evidence="4">
    <location>
        <position position="142"/>
    </location>
    <ligand>
        <name>NAD(+)</name>
        <dbReference type="ChEBI" id="CHEBI:57540"/>
    </ligand>
</feature>
<sequence>MFKNIGVLGAGTMGSGISQVFAQNGYSVIMVDLTDEILQKGMTNIRKSLEKFLEKGKISEKDKEETLKRIRTTTQIEDLSDCDLVVEAIIENKEEKKKTFSLIDKICKKEAIFASNTSTISITELASATDRPEKFIGMHFMNPVPLMALVEVIKGLRTDEKTVEVIMDLAKKIGKVPVLVNDSPGFVSNRVLMPMINEAIYCLYEGIADKEAIDNIMKLGMNHPIGPLALADLIGLDVVLAILEVLEKDLGDPKYRPCPLLRKMVNAGFLGRKTKRGFYEYQ</sequence>
<dbReference type="InterPro" id="IPR006176">
    <property type="entry name" value="3-OHacyl-CoA_DH_NAD-bd"/>
</dbReference>
<dbReference type="InterPro" id="IPR008927">
    <property type="entry name" value="6-PGluconate_DH-like_C_sf"/>
</dbReference>
<feature type="binding site" evidence="4">
    <location>
        <position position="273"/>
    </location>
    <ligand>
        <name>NAD(+)</name>
        <dbReference type="ChEBI" id="CHEBI:57540"/>
    </ligand>
</feature>
<dbReference type="EMBL" id="DTDR01000052">
    <property type="protein sequence ID" value="HGK63316.1"/>
    <property type="molecule type" value="Genomic_DNA"/>
</dbReference>
<dbReference type="GO" id="GO:0008691">
    <property type="term" value="F:3-hydroxybutyryl-CoA dehydrogenase activity"/>
    <property type="evidence" value="ECO:0007669"/>
    <property type="project" value="UniProtKB-EC"/>
</dbReference>
<evidence type="ECO:0000256" key="1">
    <source>
        <dbReference type="ARBA" id="ARBA00009463"/>
    </source>
</evidence>
<feature type="binding site" evidence="4">
    <location>
        <position position="96"/>
    </location>
    <ligand>
        <name>NAD(+)</name>
        <dbReference type="ChEBI" id="CHEBI:57540"/>
    </ligand>
</feature>